<dbReference type="InterPro" id="IPR013871">
    <property type="entry name" value="Cysteine_rich_secretory"/>
</dbReference>
<dbReference type="SMART" id="SM00198">
    <property type="entry name" value="SCP"/>
    <property type="match status" value="1"/>
</dbReference>
<dbReference type="Gene3D" id="3.40.33.10">
    <property type="entry name" value="CAP"/>
    <property type="match status" value="1"/>
</dbReference>
<feature type="transmembrane region" description="Helical" evidence="4">
    <location>
        <begin position="6"/>
        <end position="27"/>
    </location>
</feature>
<keyword evidence="4" id="KW-1133">Transmembrane helix</keyword>
<keyword evidence="4" id="KW-0812">Transmembrane</keyword>
<dbReference type="PROSITE" id="PS01009">
    <property type="entry name" value="CRISP_1"/>
    <property type="match status" value="1"/>
</dbReference>
<dbReference type="Gene3D" id="1.10.10.740">
    <property type="entry name" value="Crisp domain"/>
    <property type="match status" value="1"/>
</dbReference>
<dbReference type="InterPro" id="IPR001283">
    <property type="entry name" value="CRISP-related"/>
</dbReference>
<dbReference type="SUPFAM" id="SSF57546">
    <property type="entry name" value="Crisp domain-like"/>
    <property type="match status" value="1"/>
</dbReference>
<evidence type="ECO:0000313" key="6">
    <source>
        <dbReference type="Ensembl" id="ENSLBEP00000003545.1"/>
    </source>
</evidence>
<keyword evidence="7" id="KW-1185">Reference proteome</keyword>
<dbReference type="PROSITE" id="PS51670">
    <property type="entry name" value="SHKT"/>
    <property type="match status" value="1"/>
</dbReference>
<evidence type="ECO:0000259" key="5">
    <source>
        <dbReference type="PROSITE" id="PS51670"/>
    </source>
</evidence>
<reference evidence="6" key="2">
    <citation type="submission" date="2025-09" db="UniProtKB">
        <authorList>
            <consortium name="Ensembl"/>
        </authorList>
    </citation>
    <scope>IDENTIFICATION</scope>
</reference>
<dbReference type="PANTHER" id="PTHR10334">
    <property type="entry name" value="CYSTEINE-RICH SECRETORY PROTEIN-RELATED"/>
    <property type="match status" value="1"/>
</dbReference>
<dbReference type="Pfam" id="PF08562">
    <property type="entry name" value="Crisp"/>
    <property type="match status" value="1"/>
</dbReference>
<dbReference type="GeneTree" id="ENSGT00940000156439"/>
<dbReference type="Pfam" id="PF00188">
    <property type="entry name" value="CAP"/>
    <property type="match status" value="1"/>
</dbReference>
<dbReference type="Ensembl" id="ENSLBET00000003732.1">
    <property type="protein sequence ID" value="ENSLBEP00000003545.1"/>
    <property type="gene ID" value="ENSLBEG00000002742.1"/>
</dbReference>
<proteinExistence type="inferred from homology"/>
<dbReference type="InterPro" id="IPR042076">
    <property type="entry name" value="Crisp-like_dom"/>
</dbReference>
<dbReference type="STRING" id="56723.ENSLBEP00000003545"/>
<feature type="domain" description="ShKT" evidence="5">
    <location>
        <begin position="189"/>
        <end position="221"/>
    </location>
</feature>
<evidence type="ECO:0000256" key="4">
    <source>
        <dbReference type="SAM" id="Phobius"/>
    </source>
</evidence>
<sequence length="229" mass="25744">VNLSTVVLYLACVCVHCCVCVSVFVCVDICTEYKAVQNEIVDLHNAFRRAVQPTASNMLMMVSPASYSSIKMNQKIFVDELLLGYECGENMFYSAVPYSWTEVINAWHAEVQLYQYPEGATNLTGHYTQVVWFSSYKVGCGVALCNDVYLYACQYYRAGNFMNSEPYKFGTPCASCPKDCVENLCTNPCPYTNKYRDCPSPTEVTVCEQQLSEDCPASCKCPNKIIPKY</sequence>
<keyword evidence="2" id="KW-1015">Disulfide bond</keyword>
<dbReference type="InterPro" id="IPR035940">
    <property type="entry name" value="CAP_sf"/>
</dbReference>
<dbReference type="PROSITE" id="PS01010">
    <property type="entry name" value="CRISP_2"/>
    <property type="match status" value="1"/>
</dbReference>
<dbReference type="AlphaFoldDB" id="A0A3Q3E836"/>
<dbReference type="InterPro" id="IPR018244">
    <property type="entry name" value="Allrgn_V5/Tpx1_CS"/>
</dbReference>
<accession>A0A3Q3E836</accession>
<evidence type="ECO:0000313" key="7">
    <source>
        <dbReference type="Proteomes" id="UP000261660"/>
    </source>
</evidence>
<protein>
    <recommendedName>
        <fullName evidence="5">ShKT domain-containing protein</fullName>
    </recommendedName>
</protein>
<keyword evidence="4" id="KW-0472">Membrane</keyword>
<name>A0A3Q3E836_9LABR</name>
<dbReference type="Proteomes" id="UP000261660">
    <property type="component" value="Unplaced"/>
</dbReference>
<dbReference type="InParanoid" id="A0A3Q3E836"/>
<evidence type="ECO:0000256" key="2">
    <source>
        <dbReference type="ARBA" id="ARBA00023157"/>
    </source>
</evidence>
<dbReference type="PRINTS" id="PR00837">
    <property type="entry name" value="V5TPXLIKE"/>
</dbReference>
<comment type="similarity">
    <text evidence="1">Belongs to the CRISP family.</text>
</comment>
<organism evidence="6 7">
    <name type="scientific">Labrus bergylta</name>
    <name type="common">ballan wrasse</name>
    <dbReference type="NCBI Taxonomy" id="56723"/>
    <lineage>
        <taxon>Eukaryota</taxon>
        <taxon>Metazoa</taxon>
        <taxon>Chordata</taxon>
        <taxon>Craniata</taxon>
        <taxon>Vertebrata</taxon>
        <taxon>Euteleostomi</taxon>
        <taxon>Actinopterygii</taxon>
        <taxon>Neopterygii</taxon>
        <taxon>Teleostei</taxon>
        <taxon>Neoteleostei</taxon>
        <taxon>Acanthomorphata</taxon>
        <taxon>Eupercaria</taxon>
        <taxon>Labriformes</taxon>
        <taxon>Labridae</taxon>
        <taxon>Labrus</taxon>
    </lineage>
</organism>
<dbReference type="GO" id="GO:0005576">
    <property type="term" value="C:extracellular region"/>
    <property type="evidence" value="ECO:0007669"/>
    <property type="project" value="InterPro"/>
</dbReference>
<evidence type="ECO:0000256" key="1">
    <source>
        <dbReference type="ARBA" id="ARBA00009923"/>
    </source>
</evidence>
<dbReference type="SUPFAM" id="SSF55797">
    <property type="entry name" value="PR-1-like"/>
    <property type="match status" value="1"/>
</dbReference>
<comment type="caution">
    <text evidence="3">Lacks conserved residue(s) required for the propagation of feature annotation.</text>
</comment>
<dbReference type="InterPro" id="IPR014044">
    <property type="entry name" value="CAP_dom"/>
</dbReference>
<dbReference type="InterPro" id="IPR003582">
    <property type="entry name" value="ShKT_dom"/>
</dbReference>
<evidence type="ECO:0000256" key="3">
    <source>
        <dbReference type="PROSITE-ProRule" id="PRU01005"/>
    </source>
</evidence>
<reference evidence="6" key="1">
    <citation type="submission" date="2025-08" db="UniProtKB">
        <authorList>
            <consortium name="Ensembl"/>
        </authorList>
    </citation>
    <scope>IDENTIFICATION</scope>
</reference>